<proteinExistence type="predicted"/>
<gene>
    <name evidence="1" type="ORF">T02_10187</name>
</gene>
<dbReference type="AlphaFoldDB" id="A0A0V1LD97"/>
<protein>
    <submittedName>
        <fullName evidence="1">Uncharacterized protein</fullName>
    </submittedName>
</protein>
<dbReference type="Proteomes" id="UP000054721">
    <property type="component" value="Unassembled WGS sequence"/>
</dbReference>
<evidence type="ECO:0000313" key="2">
    <source>
        <dbReference type="Proteomes" id="UP000054721"/>
    </source>
</evidence>
<accession>A0A0V1LD97</accession>
<sequence length="114" mass="13216">MVLTVMRGGGDLLCQSSSTQLTRCADQPYLWKQKASFYRIGIFCFLNFPTREEPNYAWEIHGIFYQHVSVGFYKRQCYKDGKIACEQTIASPDHFPHFERMFVVETIDSRSSSA</sequence>
<comment type="caution">
    <text evidence="1">The sequence shown here is derived from an EMBL/GenBank/DDBJ whole genome shotgun (WGS) entry which is preliminary data.</text>
</comment>
<evidence type="ECO:0000313" key="1">
    <source>
        <dbReference type="EMBL" id="KRZ57292.1"/>
    </source>
</evidence>
<keyword evidence="2" id="KW-1185">Reference proteome</keyword>
<dbReference type="OrthoDB" id="244158at2759"/>
<organism evidence="1 2">
    <name type="scientific">Trichinella nativa</name>
    <dbReference type="NCBI Taxonomy" id="6335"/>
    <lineage>
        <taxon>Eukaryota</taxon>
        <taxon>Metazoa</taxon>
        <taxon>Ecdysozoa</taxon>
        <taxon>Nematoda</taxon>
        <taxon>Enoplea</taxon>
        <taxon>Dorylaimia</taxon>
        <taxon>Trichinellida</taxon>
        <taxon>Trichinellidae</taxon>
        <taxon>Trichinella</taxon>
    </lineage>
</organism>
<dbReference type="EMBL" id="JYDW01000078">
    <property type="protein sequence ID" value="KRZ57292.1"/>
    <property type="molecule type" value="Genomic_DNA"/>
</dbReference>
<name>A0A0V1LD97_9BILA</name>
<reference evidence="1 2" key="1">
    <citation type="submission" date="2015-05" db="EMBL/GenBank/DDBJ databases">
        <title>Evolution of Trichinella species and genotypes.</title>
        <authorList>
            <person name="Korhonen P.K."/>
            <person name="Edoardo P."/>
            <person name="Giuseppe L.R."/>
            <person name="Gasser R.B."/>
        </authorList>
    </citation>
    <scope>NUCLEOTIDE SEQUENCE [LARGE SCALE GENOMIC DNA]</scope>
    <source>
        <strain evidence="1">ISS10</strain>
    </source>
</reference>